<feature type="domain" description="Histidine kinase" evidence="6">
    <location>
        <begin position="422"/>
        <end position="618"/>
    </location>
</feature>
<dbReference type="PANTHER" id="PTHR43047:SF72">
    <property type="entry name" value="OSMOSENSING HISTIDINE PROTEIN KINASE SLN1"/>
    <property type="match status" value="1"/>
</dbReference>
<gene>
    <name evidence="7" type="ORF">V6X73_06450</name>
</gene>
<feature type="transmembrane region" description="Helical" evidence="5">
    <location>
        <begin position="359"/>
        <end position="382"/>
    </location>
</feature>
<dbReference type="Pfam" id="PF07696">
    <property type="entry name" value="7TMR-DISMED2"/>
    <property type="match status" value="1"/>
</dbReference>
<keyword evidence="5" id="KW-0472">Membrane</keyword>
<feature type="transmembrane region" description="Helical" evidence="5">
    <location>
        <begin position="272"/>
        <end position="291"/>
    </location>
</feature>
<evidence type="ECO:0000313" key="7">
    <source>
        <dbReference type="EMBL" id="MEX0469362.1"/>
    </source>
</evidence>
<keyword evidence="4" id="KW-0418">Kinase</keyword>
<dbReference type="InterPro" id="IPR011622">
    <property type="entry name" value="7TMR_DISM_rcpt_extracell_dom2"/>
</dbReference>
<dbReference type="EC" id="2.7.13.3" evidence="2"/>
<name>A0ABV3TCK4_9GAMM</name>
<sequence>MCITEASKAWFGGFFLVAVVVLAWPAFADSDQRPAQEPPMTVEYWVADPGEALPPADAQWRSFSIGQSLGFQSRPVWLRVDFHQPSLPENPWLMIQPVHLDSIRVISAGNPDVVLFEAGDRVTRRGSIIPYAYTLSVERSMLAGGLLVRVESANVMQPMVSIQSRAGLHNQGVFFYILFSVAFAVTLLYLLWAATAIMTSYSPLIVAFLVRMSLYLVTLIVHMGLTRPLASGEGLLSQDLWHNTMALLYITAAQMFDYMLLRELGARWVSRVFAAFVVIFTLAKAAAWGLADVSLALQLNNASALGALLLALATVPWIRRGNTSIYSITPRAVVTYFLLQAAPLSLVFIGAQYERAAFAQYLSIAFMAAAIVPGGYITYLLFRRQRSLLEERSRLATRAKALQIRSDEERARRKEIGQLLEMLSHEIRTPLATLRMAHRLNELDVEVISRATEAIGHALGQADRVDELERGRLPVRHRRFGLRTLMEEVVDSRRLILKMTGDDLPVIADSDLTRILLTNLLENADKYGTEGAPVQASLCHGSSDDVVLRINNAVVEGGEPDPQQVFTKYYRGETASGQYGTGLGLYIARVLAERMGLSLEMHVTPGQVSVVLGFPDADEATHGVIS</sequence>
<dbReference type="PROSITE" id="PS50109">
    <property type="entry name" value="HIS_KIN"/>
    <property type="match status" value="1"/>
</dbReference>
<dbReference type="CDD" id="cd00082">
    <property type="entry name" value="HisKA"/>
    <property type="match status" value="1"/>
</dbReference>
<dbReference type="InterPro" id="IPR003594">
    <property type="entry name" value="HATPase_dom"/>
</dbReference>
<dbReference type="PANTHER" id="PTHR43047">
    <property type="entry name" value="TWO-COMPONENT HISTIDINE PROTEIN KINASE"/>
    <property type="match status" value="1"/>
</dbReference>
<evidence type="ECO:0000259" key="6">
    <source>
        <dbReference type="PROSITE" id="PS50109"/>
    </source>
</evidence>
<dbReference type="GO" id="GO:0005524">
    <property type="term" value="F:ATP binding"/>
    <property type="evidence" value="ECO:0007669"/>
    <property type="project" value="UniProtKB-KW"/>
</dbReference>
<dbReference type="SUPFAM" id="SSF47384">
    <property type="entry name" value="Homodimeric domain of signal transducing histidine kinase"/>
    <property type="match status" value="1"/>
</dbReference>
<evidence type="ECO:0000256" key="3">
    <source>
        <dbReference type="ARBA" id="ARBA00022679"/>
    </source>
</evidence>
<dbReference type="Pfam" id="PF02518">
    <property type="entry name" value="HATPase_c"/>
    <property type="match status" value="1"/>
</dbReference>
<dbReference type="Gene3D" id="2.60.40.2380">
    <property type="match status" value="1"/>
</dbReference>
<comment type="catalytic activity">
    <reaction evidence="1">
        <text>ATP + protein L-histidine = ADP + protein N-phospho-L-histidine.</text>
        <dbReference type="EC" id="2.7.13.3"/>
    </reaction>
</comment>
<keyword evidence="3" id="KW-0808">Transferase</keyword>
<keyword evidence="7" id="KW-0067">ATP-binding</keyword>
<dbReference type="RefSeq" id="WP_367958388.1">
    <property type="nucleotide sequence ID" value="NZ_JBAKFK010000002.1"/>
</dbReference>
<evidence type="ECO:0000256" key="1">
    <source>
        <dbReference type="ARBA" id="ARBA00000085"/>
    </source>
</evidence>
<evidence type="ECO:0000256" key="5">
    <source>
        <dbReference type="SAM" id="Phobius"/>
    </source>
</evidence>
<feature type="transmembrane region" description="Helical" evidence="5">
    <location>
        <begin position="173"/>
        <end position="192"/>
    </location>
</feature>
<keyword evidence="5" id="KW-1133">Transmembrane helix</keyword>
<protein>
    <recommendedName>
        <fullName evidence="2">histidine kinase</fullName>
        <ecNumber evidence="2">2.7.13.3</ecNumber>
    </recommendedName>
</protein>
<evidence type="ECO:0000256" key="2">
    <source>
        <dbReference type="ARBA" id="ARBA00012438"/>
    </source>
</evidence>
<feature type="transmembrane region" description="Helical" evidence="5">
    <location>
        <begin position="330"/>
        <end position="353"/>
    </location>
</feature>
<dbReference type="Proteomes" id="UP001556709">
    <property type="component" value="Unassembled WGS sequence"/>
</dbReference>
<dbReference type="SMART" id="SM00387">
    <property type="entry name" value="HATPase_c"/>
    <property type="match status" value="1"/>
</dbReference>
<dbReference type="SUPFAM" id="SSF55874">
    <property type="entry name" value="ATPase domain of HSP90 chaperone/DNA topoisomerase II/histidine kinase"/>
    <property type="match status" value="1"/>
</dbReference>
<dbReference type="EMBL" id="JBAKFM010000002">
    <property type="protein sequence ID" value="MEX0469362.1"/>
    <property type="molecule type" value="Genomic_DNA"/>
</dbReference>
<organism evidence="7 8">
    <name type="scientific">Spiribacter pallidus</name>
    <dbReference type="NCBI Taxonomy" id="1987936"/>
    <lineage>
        <taxon>Bacteria</taxon>
        <taxon>Pseudomonadati</taxon>
        <taxon>Pseudomonadota</taxon>
        <taxon>Gammaproteobacteria</taxon>
        <taxon>Chromatiales</taxon>
        <taxon>Ectothiorhodospiraceae</taxon>
        <taxon>Spiribacter</taxon>
    </lineage>
</organism>
<keyword evidence="5" id="KW-0812">Transmembrane</keyword>
<dbReference type="InterPro" id="IPR005467">
    <property type="entry name" value="His_kinase_dom"/>
</dbReference>
<dbReference type="InterPro" id="IPR036890">
    <property type="entry name" value="HATPase_C_sf"/>
</dbReference>
<dbReference type="InterPro" id="IPR036097">
    <property type="entry name" value="HisK_dim/P_sf"/>
</dbReference>
<evidence type="ECO:0000256" key="4">
    <source>
        <dbReference type="ARBA" id="ARBA00022777"/>
    </source>
</evidence>
<accession>A0ABV3TCK4</accession>
<feature type="transmembrane region" description="Helical" evidence="5">
    <location>
        <begin position="297"/>
        <end position="318"/>
    </location>
</feature>
<dbReference type="Gene3D" id="3.30.565.10">
    <property type="entry name" value="Histidine kinase-like ATPase, C-terminal domain"/>
    <property type="match status" value="1"/>
</dbReference>
<feature type="transmembrane region" description="Helical" evidence="5">
    <location>
        <begin position="204"/>
        <end position="225"/>
    </location>
</feature>
<keyword evidence="7" id="KW-0547">Nucleotide-binding</keyword>
<keyword evidence="8" id="KW-1185">Reference proteome</keyword>
<feature type="transmembrane region" description="Helical" evidence="5">
    <location>
        <begin position="240"/>
        <end position="260"/>
    </location>
</feature>
<evidence type="ECO:0000313" key="8">
    <source>
        <dbReference type="Proteomes" id="UP001556709"/>
    </source>
</evidence>
<dbReference type="InterPro" id="IPR003661">
    <property type="entry name" value="HisK_dim/P_dom"/>
</dbReference>
<proteinExistence type="predicted"/>
<reference evidence="7 8" key="1">
    <citation type="submission" date="2024-02" db="EMBL/GenBank/DDBJ databases">
        <title>New especies of Spiribacter isolated from saline water.</title>
        <authorList>
            <person name="Leon M.J."/>
            <person name="De La Haba R."/>
            <person name="Sanchez-Porro C."/>
            <person name="Ventosa A."/>
        </authorList>
    </citation>
    <scope>NUCLEOTIDE SEQUENCE [LARGE SCALE GENOMIC DNA]</scope>
    <source>
        <strain evidence="8">ag22IC6-390</strain>
    </source>
</reference>
<comment type="caution">
    <text evidence="7">The sequence shown here is derived from an EMBL/GenBank/DDBJ whole genome shotgun (WGS) entry which is preliminary data.</text>
</comment>